<dbReference type="SUPFAM" id="SSF48452">
    <property type="entry name" value="TPR-like"/>
    <property type="match status" value="1"/>
</dbReference>
<accession>A0A495J1K0</accession>
<evidence type="ECO:0000256" key="1">
    <source>
        <dbReference type="PROSITE-ProRule" id="PRU00339"/>
    </source>
</evidence>
<dbReference type="Proteomes" id="UP000268007">
    <property type="component" value="Unassembled WGS sequence"/>
</dbReference>
<sequence>MADWFRQKSWSKVDEEYFFTKLGRARKDGRAQYLKIQAIELIETKNEKLLDVAESLIHKLFSEYPDDKFNRPGALVGLGNIYQLRNDNDRAIECYKEAIDFEIIYPQVRTQAYIYFSELVIKQEKVNLYDTVENILMDKIPGTLFPIEKYKGYSILSIINNYNHNIEKAAKFETLAEQNASKETSGLRYHKYLGIVKDRDSWLDKLVRKS</sequence>
<proteinExistence type="predicted"/>
<dbReference type="RefSeq" id="WP_121198105.1">
    <property type="nucleotide sequence ID" value="NZ_RBKU01000001.1"/>
</dbReference>
<reference evidence="2 3" key="1">
    <citation type="submission" date="2018-10" db="EMBL/GenBank/DDBJ databases">
        <title>Genomic Encyclopedia of Archaeal and Bacterial Type Strains, Phase II (KMG-II): from individual species to whole genera.</title>
        <authorList>
            <person name="Goeker M."/>
        </authorList>
    </citation>
    <scope>NUCLEOTIDE SEQUENCE [LARGE SCALE GENOMIC DNA]</scope>
    <source>
        <strain evidence="2 3">DSM 18602</strain>
    </source>
</reference>
<dbReference type="PROSITE" id="PS50005">
    <property type="entry name" value="TPR"/>
    <property type="match status" value="1"/>
</dbReference>
<keyword evidence="1" id="KW-0802">TPR repeat</keyword>
<name>A0A495J1K0_9SPHI</name>
<keyword evidence="3" id="KW-1185">Reference proteome</keyword>
<dbReference type="InterPro" id="IPR019734">
    <property type="entry name" value="TPR_rpt"/>
</dbReference>
<gene>
    <name evidence="2" type="ORF">BDD43_2695</name>
</gene>
<dbReference type="AlphaFoldDB" id="A0A495J1K0"/>
<dbReference type="EMBL" id="RBKU01000001">
    <property type="protein sequence ID" value="RKR82511.1"/>
    <property type="molecule type" value="Genomic_DNA"/>
</dbReference>
<comment type="caution">
    <text evidence="2">The sequence shown here is derived from an EMBL/GenBank/DDBJ whole genome shotgun (WGS) entry which is preliminary data.</text>
</comment>
<organism evidence="2 3">
    <name type="scientific">Mucilaginibacter gracilis</name>
    <dbReference type="NCBI Taxonomy" id="423350"/>
    <lineage>
        <taxon>Bacteria</taxon>
        <taxon>Pseudomonadati</taxon>
        <taxon>Bacteroidota</taxon>
        <taxon>Sphingobacteriia</taxon>
        <taxon>Sphingobacteriales</taxon>
        <taxon>Sphingobacteriaceae</taxon>
        <taxon>Mucilaginibacter</taxon>
    </lineage>
</organism>
<evidence type="ECO:0008006" key="4">
    <source>
        <dbReference type="Google" id="ProtNLM"/>
    </source>
</evidence>
<evidence type="ECO:0000313" key="2">
    <source>
        <dbReference type="EMBL" id="RKR82511.1"/>
    </source>
</evidence>
<dbReference type="Gene3D" id="1.25.40.10">
    <property type="entry name" value="Tetratricopeptide repeat domain"/>
    <property type="match status" value="1"/>
</dbReference>
<dbReference type="InterPro" id="IPR011990">
    <property type="entry name" value="TPR-like_helical_dom_sf"/>
</dbReference>
<protein>
    <recommendedName>
        <fullName evidence="4">Tetratricopeptide repeat protein</fullName>
    </recommendedName>
</protein>
<feature type="repeat" description="TPR" evidence="1">
    <location>
        <begin position="72"/>
        <end position="105"/>
    </location>
</feature>
<evidence type="ECO:0000313" key="3">
    <source>
        <dbReference type="Proteomes" id="UP000268007"/>
    </source>
</evidence>
<dbReference type="OrthoDB" id="703278at2"/>